<organism evidence="2 3">
    <name type="scientific">Oesophagostomum dentatum</name>
    <name type="common">Nodular worm</name>
    <dbReference type="NCBI Taxonomy" id="61180"/>
    <lineage>
        <taxon>Eukaryota</taxon>
        <taxon>Metazoa</taxon>
        <taxon>Ecdysozoa</taxon>
        <taxon>Nematoda</taxon>
        <taxon>Chromadorea</taxon>
        <taxon>Rhabditida</taxon>
        <taxon>Rhabditina</taxon>
        <taxon>Rhabditomorpha</taxon>
        <taxon>Strongyloidea</taxon>
        <taxon>Strongylidae</taxon>
        <taxon>Oesophagostomum</taxon>
    </lineage>
</organism>
<keyword evidence="3" id="KW-1185">Reference proteome</keyword>
<keyword evidence="1" id="KW-0472">Membrane</keyword>
<dbReference type="Proteomes" id="UP000053660">
    <property type="component" value="Unassembled WGS sequence"/>
</dbReference>
<dbReference type="EMBL" id="KN556013">
    <property type="protein sequence ID" value="KHJ88347.1"/>
    <property type="molecule type" value="Genomic_DNA"/>
</dbReference>
<keyword evidence="1" id="KW-0812">Transmembrane</keyword>
<keyword evidence="1" id="KW-1133">Transmembrane helix</keyword>
<sequence>MSFCRAVGLVRLGYCRPLVARFASGGPKMSESLRSQLHKSGGEQGFINYERNISRDPHADASEKPLKGDTPKTFMLRRLGHAYEVYPNIALCAVTVVMSILTAYYSLTKIEIQIDKRSGLPPVDWERARNGYWKAGTTYFDPDGRTRKRCETMEILQEQMLEAAKKRGTR</sequence>
<name>A0A0B1SXV0_OESDE</name>
<feature type="transmembrane region" description="Helical" evidence="1">
    <location>
        <begin position="85"/>
        <end position="107"/>
    </location>
</feature>
<evidence type="ECO:0000313" key="3">
    <source>
        <dbReference type="Proteomes" id="UP000053660"/>
    </source>
</evidence>
<evidence type="ECO:0000256" key="1">
    <source>
        <dbReference type="SAM" id="Phobius"/>
    </source>
</evidence>
<reference evidence="2 3" key="1">
    <citation type="submission" date="2014-03" db="EMBL/GenBank/DDBJ databases">
        <title>Draft genome of the hookworm Oesophagostomum dentatum.</title>
        <authorList>
            <person name="Mitreva M."/>
        </authorList>
    </citation>
    <scope>NUCLEOTIDE SEQUENCE [LARGE SCALE GENOMIC DNA]</scope>
    <source>
        <strain evidence="2 3">OD-Hann</strain>
    </source>
</reference>
<gene>
    <name evidence="2" type="ORF">OESDEN_11860</name>
</gene>
<protein>
    <submittedName>
        <fullName evidence="2">Uncharacterized protein</fullName>
    </submittedName>
</protein>
<proteinExistence type="predicted"/>
<dbReference type="AlphaFoldDB" id="A0A0B1SXV0"/>
<evidence type="ECO:0000313" key="2">
    <source>
        <dbReference type="EMBL" id="KHJ88347.1"/>
    </source>
</evidence>
<accession>A0A0B1SXV0</accession>
<dbReference type="OrthoDB" id="5826678at2759"/>